<protein>
    <recommendedName>
        <fullName evidence="6">DOD-type homing endonuclease domain-containing protein</fullName>
    </recommendedName>
</protein>
<dbReference type="InterPro" id="IPR006142">
    <property type="entry name" value="INTEIN"/>
</dbReference>
<proteinExistence type="predicted"/>
<dbReference type="EMBL" id="JAMTCS010000009">
    <property type="protein sequence ID" value="MCP2265831.1"/>
    <property type="molecule type" value="Genomic_DNA"/>
</dbReference>
<dbReference type="Gene3D" id="2.170.16.10">
    <property type="entry name" value="Hedgehog/Intein (Hint) domain"/>
    <property type="match status" value="1"/>
</dbReference>
<evidence type="ECO:0000256" key="5">
    <source>
        <dbReference type="ARBA" id="ARBA00023014"/>
    </source>
</evidence>
<dbReference type="SMART" id="SM00306">
    <property type="entry name" value="HintN"/>
    <property type="match status" value="1"/>
</dbReference>
<dbReference type="GO" id="GO:0046872">
    <property type="term" value="F:metal ion binding"/>
    <property type="evidence" value="ECO:0007669"/>
    <property type="project" value="UniProtKB-KW"/>
</dbReference>
<dbReference type="GO" id="GO:0016539">
    <property type="term" value="P:intein-mediated protein splicing"/>
    <property type="evidence" value="ECO:0007669"/>
    <property type="project" value="InterPro"/>
</dbReference>
<reference evidence="7" key="1">
    <citation type="submission" date="2022-06" db="EMBL/GenBank/DDBJ databases">
        <title>Genomic Encyclopedia of Archaeal and Bacterial Type Strains, Phase II (KMG-II): from individual species to whole genera.</title>
        <authorList>
            <person name="Goeker M."/>
        </authorList>
    </citation>
    <scope>NUCLEOTIDE SEQUENCE</scope>
    <source>
        <strain evidence="7">DSM 26652</strain>
    </source>
</reference>
<keyword evidence="5" id="KW-0411">Iron-sulfur</keyword>
<dbReference type="PRINTS" id="PR00379">
    <property type="entry name" value="INTEIN"/>
</dbReference>
<dbReference type="InterPro" id="IPR040086">
    <property type="entry name" value="MJ0683-like"/>
</dbReference>
<keyword evidence="3" id="KW-0651">Protein splicing</keyword>
<dbReference type="PROSITE" id="PS50817">
    <property type="entry name" value="INTEIN_N_TER"/>
    <property type="match status" value="1"/>
</dbReference>
<dbReference type="InterPro" id="IPR030934">
    <property type="entry name" value="Intein_C"/>
</dbReference>
<dbReference type="CDD" id="cd00081">
    <property type="entry name" value="Hint"/>
    <property type="match status" value="1"/>
</dbReference>
<keyword evidence="8" id="KW-1185">Reference proteome</keyword>
<dbReference type="InterPro" id="IPR006141">
    <property type="entry name" value="Intein_N"/>
</dbReference>
<dbReference type="InterPro" id="IPR036844">
    <property type="entry name" value="Hint_dom_sf"/>
</dbReference>
<dbReference type="NCBIfam" id="NF038136">
    <property type="entry name" value="rSAM_Rv_intein"/>
    <property type="match status" value="1"/>
</dbReference>
<evidence type="ECO:0000256" key="3">
    <source>
        <dbReference type="ARBA" id="ARBA00023000"/>
    </source>
</evidence>
<dbReference type="AlphaFoldDB" id="A0A9X2JW71"/>
<dbReference type="InterPro" id="IPR058240">
    <property type="entry name" value="rSAM_sf"/>
</dbReference>
<dbReference type="PROSITE" id="PS50819">
    <property type="entry name" value="INTEIN_ENDONUCLEASE"/>
    <property type="match status" value="1"/>
</dbReference>
<dbReference type="PANTHER" id="PTHR43432:SF3">
    <property type="entry name" value="SLR0285 PROTEIN"/>
    <property type="match status" value="1"/>
</dbReference>
<dbReference type="SUPFAM" id="SSF51294">
    <property type="entry name" value="Hedgehog/intein (Hint) domain"/>
    <property type="match status" value="1"/>
</dbReference>
<dbReference type="InterPro" id="IPR004042">
    <property type="entry name" value="Intein_endonuc_central"/>
</dbReference>
<dbReference type="InterPro" id="IPR003586">
    <property type="entry name" value="Hint_dom_C"/>
</dbReference>
<dbReference type="NCBIfam" id="TIGR01445">
    <property type="entry name" value="intein_Nterm"/>
    <property type="match status" value="1"/>
</dbReference>
<evidence type="ECO:0000256" key="4">
    <source>
        <dbReference type="ARBA" id="ARBA00023004"/>
    </source>
</evidence>
<dbReference type="GO" id="GO:0051536">
    <property type="term" value="F:iron-sulfur cluster binding"/>
    <property type="evidence" value="ECO:0007669"/>
    <property type="project" value="UniProtKB-KW"/>
</dbReference>
<feature type="domain" description="DOD-type homing endonuclease" evidence="6">
    <location>
        <begin position="205"/>
        <end position="337"/>
    </location>
</feature>
<evidence type="ECO:0000313" key="8">
    <source>
        <dbReference type="Proteomes" id="UP001139493"/>
    </source>
</evidence>
<organism evidence="7 8">
    <name type="scientific">Promicromonospora thailandica</name>
    <dbReference type="NCBI Taxonomy" id="765201"/>
    <lineage>
        <taxon>Bacteria</taxon>
        <taxon>Bacillati</taxon>
        <taxon>Actinomycetota</taxon>
        <taxon>Actinomycetes</taxon>
        <taxon>Micrococcales</taxon>
        <taxon>Promicromonosporaceae</taxon>
        <taxon>Promicromonospora</taxon>
    </lineage>
</organism>
<dbReference type="InterPro" id="IPR004860">
    <property type="entry name" value="LAGLIDADG_dom"/>
</dbReference>
<dbReference type="NCBIfam" id="NF038135">
    <property type="entry name" value="rSAM_Rv2578c"/>
    <property type="match status" value="1"/>
</dbReference>
<dbReference type="GO" id="GO:0004519">
    <property type="term" value="F:endonuclease activity"/>
    <property type="evidence" value="ECO:0007669"/>
    <property type="project" value="InterPro"/>
</dbReference>
<dbReference type="RefSeq" id="WP_253837211.1">
    <property type="nucleotide sequence ID" value="NZ_JAMTCS010000009.1"/>
</dbReference>
<dbReference type="PROSITE" id="PS50818">
    <property type="entry name" value="INTEIN_C_TER"/>
    <property type="match status" value="1"/>
</dbReference>
<keyword evidence="1" id="KW-0479">Metal-binding</keyword>
<dbReference type="InterPro" id="IPR003587">
    <property type="entry name" value="Hint_dom_N"/>
</dbReference>
<evidence type="ECO:0000259" key="6">
    <source>
        <dbReference type="PROSITE" id="PS50819"/>
    </source>
</evidence>
<dbReference type="SUPFAM" id="SSF55608">
    <property type="entry name" value="Homing endonucleases"/>
    <property type="match status" value="1"/>
</dbReference>
<accession>A0A9X2JW71</accession>
<gene>
    <name evidence="7" type="ORF">APR03_003189</name>
</gene>
<dbReference type="PANTHER" id="PTHR43432">
    <property type="entry name" value="SLR0285 PROTEIN"/>
    <property type="match status" value="1"/>
</dbReference>
<sequence length="722" mass="78630">MRWNGQAISNDDGALPGLELPALRTAGLLRTVRSPEFAGVAFHEVLAKSALSKVPPASQMPFRWTINPYRGCSHACTYCVEPSTLVLMADGRQKPIRDVRVGDRIVGTRRDGSYRRFVETEVLAHWGTTKAAYRVTLEDGTEIVASADHRFLTERGWKYVAPPAKGGGQRPYLTTNNRLQGFGLGMAGDAYTTPPESPEYRRGYLTGMIRGDGMIFEKTYTSGRIAMFRLALVDHEALARSQDYLATAGVATNRRPFSSATATRQAIDGIFTSRQANVTAIRRMIEWPDAPDRSWYAGFLAGIFDAEGSCDGQVLRISNSDERMLTMTMEAMDALGVAHVREPANKIGVTNIRVIGGLASRRKFFALTGPAITRKLKIVGAAVKTSVSLRIVSVEALGTESDMIDITTGTGDFIANGVISHNCFARNTHEYLDLDSGRDFDSQVVVKVNVDEVLRAELAKRTWTHEAVALGTNTDPYQRAEGRYRLMPGIISALADSGTPFSILTKGTLLRRDLPLLQQAAERVDIGLGVSLAFADTPQGKELQHAVEPGTPTPRARLDLIRAIRAAGLPCGVMVAPVLPWLTDPLAHLERLLDDVAEAGATGVTVLPLHLRPGAREWYLGWLERTRPHLVDGYGRIYARGAYAHKGYRDWLWERVRPLIEERGLGGAAMHRTRAAGARAGDGIEGEPHGEGDYPRGAFTGLRADGTGAASLGVDVGSETLF</sequence>
<dbReference type="SMART" id="SM00305">
    <property type="entry name" value="HintC"/>
    <property type="match status" value="1"/>
</dbReference>
<evidence type="ECO:0000256" key="2">
    <source>
        <dbReference type="ARBA" id="ARBA00022813"/>
    </source>
</evidence>
<dbReference type="Pfam" id="PF14528">
    <property type="entry name" value="LAGLIDADG_3"/>
    <property type="match status" value="1"/>
</dbReference>
<name>A0A9X2JW71_9MICO</name>
<dbReference type="Gene3D" id="3.80.30.30">
    <property type="match status" value="1"/>
</dbReference>
<evidence type="ECO:0000313" key="7">
    <source>
        <dbReference type="EMBL" id="MCP2265831.1"/>
    </source>
</evidence>
<dbReference type="Proteomes" id="UP001139493">
    <property type="component" value="Unassembled WGS sequence"/>
</dbReference>
<keyword evidence="4" id="KW-0408">Iron</keyword>
<evidence type="ECO:0000256" key="1">
    <source>
        <dbReference type="ARBA" id="ARBA00022723"/>
    </source>
</evidence>
<comment type="caution">
    <text evidence="7">The sequence shown here is derived from an EMBL/GenBank/DDBJ whole genome shotgun (WGS) entry which is preliminary data.</text>
</comment>
<keyword evidence="2" id="KW-0068">Autocatalytic cleavage</keyword>
<dbReference type="SUPFAM" id="SSF102114">
    <property type="entry name" value="Radical SAM enzymes"/>
    <property type="match status" value="1"/>
</dbReference>
<dbReference type="InterPro" id="IPR027434">
    <property type="entry name" value="Homing_endonucl"/>
</dbReference>